<feature type="compositionally biased region" description="Acidic residues" evidence="1">
    <location>
        <begin position="54"/>
        <end position="68"/>
    </location>
</feature>
<evidence type="ECO:0000256" key="1">
    <source>
        <dbReference type="SAM" id="MobiDB-lite"/>
    </source>
</evidence>
<protein>
    <submittedName>
        <fullName evidence="2">Uncharacterized protein</fullName>
    </submittedName>
</protein>
<dbReference type="RefSeq" id="WP_183314226.1">
    <property type="nucleotide sequence ID" value="NZ_JACHXQ010000005.1"/>
</dbReference>
<accession>A0A7W5DK34</accession>
<evidence type="ECO:0000313" key="3">
    <source>
        <dbReference type="Proteomes" id="UP000563050"/>
    </source>
</evidence>
<dbReference type="Proteomes" id="UP000563050">
    <property type="component" value="Unassembled WGS sequence"/>
</dbReference>
<dbReference type="AlphaFoldDB" id="A0A7W5DK34"/>
<dbReference type="EMBL" id="JACHXQ010000005">
    <property type="protein sequence ID" value="MBB3184387.1"/>
    <property type="molecule type" value="Genomic_DNA"/>
</dbReference>
<proteinExistence type="predicted"/>
<feature type="region of interest" description="Disordered" evidence="1">
    <location>
        <begin position="22"/>
        <end position="81"/>
    </location>
</feature>
<gene>
    <name evidence="2" type="ORF">FHR95_001948</name>
</gene>
<comment type="caution">
    <text evidence="2">The sequence shown here is derived from an EMBL/GenBank/DDBJ whole genome shotgun (WGS) entry which is preliminary data.</text>
</comment>
<sequence>MPIPIQHDAPATPTFTTFIRLPDREPGEQQHGYPFSPQRLSEAPSEMPARTSPEEPDVLAAEGDDDLMSQDINAVDFDPLL</sequence>
<evidence type="ECO:0000313" key="2">
    <source>
        <dbReference type="EMBL" id="MBB3184387.1"/>
    </source>
</evidence>
<keyword evidence="3" id="KW-1185">Reference proteome</keyword>
<name>A0A7W5DK34_9GAMM</name>
<organism evidence="2 3">
    <name type="scientific">Halomonas fontilapidosi</name>
    <dbReference type="NCBI Taxonomy" id="616675"/>
    <lineage>
        <taxon>Bacteria</taxon>
        <taxon>Pseudomonadati</taxon>
        <taxon>Pseudomonadota</taxon>
        <taxon>Gammaproteobacteria</taxon>
        <taxon>Oceanospirillales</taxon>
        <taxon>Halomonadaceae</taxon>
        <taxon>Halomonas</taxon>
    </lineage>
</organism>
<reference evidence="2 3" key="1">
    <citation type="submission" date="2020-08" db="EMBL/GenBank/DDBJ databases">
        <title>Genomic Encyclopedia of Type Strains, Phase III (KMG-III): the genomes of soil and plant-associated and newly described type strains.</title>
        <authorList>
            <person name="Whitman W."/>
        </authorList>
    </citation>
    <scope>NUCLEOTIDE SEQUENCE [LARGE SCALE GENOMIC DNA]</scope>
    <source>
        <strain evidence="2 3">CECT 7341</strain>
    </source>
</reference>